<organism evidence="1 2">
    <name type="scientific">Oedothorax gibbosus</name>
    <dbReference type="NCBI Taxonomy" id="931172"/>
    <lineage>
        <taxon>Eukaryota</taxon>
        <taxon>Metazoa</taxon>
        <taxon>Ecdysozoa</taxon>
        <taxon>Arthropoda</taxon>
        <taxon>Chelicerata</taxon>
        <taxon>Arachnida</taxon>
        <taxon>Araneae</taxon>
        <taxon>Araneomorphae</taxon>
        <taxon>Entelegynae</taxon>
        <taxon>Araneoidea</taxon>
        <taxon>Linyphiidae</taxon>
        <taxon>Erigoninae</taxon>
        <taxon>Oedothorax</taxon>
    </lineage>
</organism>
<dbReference type="Proteomes" id="UP000827092">
    <property type="component" value="Unassembled WGS sequence"/>
</dbReference>
<sequence>MGARTVVKPSKYQKKDTSRPLWDPDNDFAQRFECLGRLLAIVKAYGKSPFSCDNSGILYTKIKLGQIV</sequence>
<evidence type="ECO:0000313" key="1">
    <source>
        <dbReference type="EMBL" id="KAG8186922.1"/>
    </source>
</evidence>
<dbReference type="EMBL" id="JAFNEN010000284">
    <property type="protein sequence ID" value="KAG8186922.1"/>
    <property type="molecule type" value="Genomic_DNA"/>
</dbReference>
<accession>A0AAV6UR28</accession>
<dbReference type="AlphaFoldDB" id="A0AAV6UR28"/>
<reference evidence="1 2" key="1">
    <citation type="journal article" date="2022" name="Nat. Ecol. Evol.">
        <title>A masculinizing supergene underlies an exaggerated male reproductive morph in a spider.</title>
        <authorList>
            <person name="Hendrickx F."/>
            <person name="De Corte Z."/>
            <person name="Sonet G."/>
            <person name="Van Belleghem S.M."/>
            <person name="Kostlbacher S."/>
            <person name="Vangestel C."/>
        </authorList>
    </citation>
    <scope>NUCLEOTIDE SEQUENCE [LARGE SCALE GENOMIC DNA]</scope>
    <source>
        <strain evidence="1">W744_W776</strain>
    </source>
</reference>
<gene>
    <name evidence="1" type="ORF">JTE90_000395</name>
</gene>
<protein>
    <submittedName>
        <fullName evidence="1">Uncharacterized protein</fullName>
    </submittedName>
</protein>
<proteinExistence type="predicted"/>
<evidence type="ECO:0000313" key="2">
    <source>
        <dbReference type="Proteomes" id="UP000827092"/>
    </source>
</evidence>
<comment type="caution">
    <text evidence="1">The sequence shown here is derived from an EMBL/GenBank/DDBJ whole genome shotgun (WGS) entry which is preliminary data.</text>
</comment>
<keyword evidence="2" id="KW-1185">Reference proteome</keyword>
<name>A0AAV6UR28_9ARAC</name>